<evidence type="ECO:0000256" key="2">
    <source>
        <dbReference type="ARBA" id="ARBA00023242"/>
    </source>
</evidence>
<comment type="caution">
    <text evidence="3">The sequence shown here is derived from an EMBL/GenBank/DDBJ whole genome shotgun (WGS) entry which is preliminary data.</text>
</comment>
<name>A0A9N9NUT7_9GLOM</name>
<dbReference type="AlphaFoldDB" id="A0A9N9NUT7"/>
<dbReference type="EMBL" id="CAJVPS010054412">
    <property type="protein sequence ID" value="CAG8774022.1"/>
    <property type="molecule type" value="Genomic_DNA"/>
</dbReference>
<protein>
    <submittedName>
        <fullName evidence="3">7361_t:CDS:1</fullName>
    </submittedName>
</protein>
<dbReference type="OrthoDB" id="205166at2759"/>
<dbReference type="Proteomes" id="UP000789508">
    <property type="component" value="Unassembled WGS sequence"/>
</dbReference>
<feature type="non-terminal residue" evidence="3">
    <location>
        <position position="1"/>
    </location>
</feature>
<reference evidence="3" key="1">
    <citation type="submission" date="2021-06" db="EMBL/GenBank/DDBJ databases">
        <authorList>
            <person name="Kallberg Y."/>
            <person name="Tangrot J."/>
            <person name="Rosling A."/>
        </authorList>
    </citation>
    <scope>NUCLEOTIDE SEQUENCE</scope>
    <source>
        <strain evidence="3">FL130A</strain>
    </source>
</reference>
<gene>
    <name evidence="3" type="ORF">ALEPTO_LOCUS14298</name>
</gene>
<dbReference type="Pfam" id="PF05615">
    <property type="entry name" value="THOC7"/>
    <property type="match status" value="1"/>
</dbReference>
<evidence type="ECO:0000256" key="1">
    <source>
        <dbReference type="ARBA" id="ARBA00004123"/>
    </source>
</evidence>
<dbReference type="GO" id="GO:0006397">
    <property type="term" value="P:mRNA processing"/>
    <property type="evidence" value="ECO:0007669"/>
    <property type="project" value="InterPro"/>
</dbReference>
<accession>A0A9N9NUT7</accession>
<feature type="non-terminal residue" evidence="3">
    <location>
        <position position="91"/>
    </location>
</feature>
<dbReference type="GO" id="GO:0000445">
    <property type="term" value="C:THO complex part of transcription export complex"/>
    <property type="evidence" value="ECO:0007669"/>
    <property type="project" value="InterPro"/>
</dbReference>
<evidence type="ECO:0000313" key="4">
    <source>
        <dbReference type="Proteomes" id="UP000789508"/>
    </source>
</evidence>
<proteinExistence type="predicted"/>
<sequence length="91" mass="11043">HIQNNIVMTEKEDAIIRDRLAVEERTLRRILKRHTLWKGALLTGDIEAAQIQYNDFMLDLSSYELYLMRFQLIHDMNVKERQNWIDEKNRI</sequence>
<evidence type="ECO:0000313" key="3">
    <source>
        <dbReference type="EMBL" id="CAG8774022.1"/>
    </source>
</evidence>
<organism evidence="3 4">
    <name type="scientific">Ambispora leptoticha</name>
    <dbReference type="NCBI Taxonomy" id="144679"/>
    <lineage>
        <taxon>Eukaryota</taxon>
        <taxon>Fungi</taxon>
        <taxon>Fungi incertae sedis</taxon>
        <taxon>Mucoromycota</taxon>
        <taxon>Glomeromycotina</taxon>
        <taxon>Glomeromycetes</taxon>
        <taxon>Archaeosporales</taxon>
        <taxon>Ambisporaceae</taxon>
        <taxon>Ambispora</taxon>
    </lineage>
</organism>
<keyword evidence="4" id="KW-1185">Reference proteome</keyword>
<comment type="subcellular location">
    <subcellularLocation>
        <location evidence="1">Nucleus</location>
    </subcellularLocation>
</comment>
<dbReference type="InterPro" id="IPR008501">
    <property type="entry name" value="THOC7/Mft1"/>
</dbReference>
<keyword evidence="2" id="KW-0539">Nucleus</keyword>